<evidence type="ECO:0008006" key="3">
    <source>
        <dbReference type="Google" id="ProtNLM"/>
    </source>
</evidence>
<dbReference type="RefSeq" id="WP_394164882.1">
    <property type="nucleotide sequence ID" value="NZ_JBHGCJ010000026.1"/>
</dbReference>
<gene>
    <name evidence="1" type="ORF">ACEU0G_002063</name>
</gene>
<comment type="caution">
    <text evidence="1">The sequence shown here is derived from an EMBL/GenBank/DDBJ whole genome shotgun (WGS) entry which is preliminary data.</text>
</comment>
<dbReference type="EMBL" id="JBHGCJ010000026">
    <property type="protein sequence ID" value="MFG6111720.1"/>
    <property type="molecule type" value="Genomic_DNA"/>
</dbReference>
<accession>A0ABW7D3C2</accession>
<evidence type="ECO:0000313" key="2">
    <source>
        <dbReference type="Proteomes" id="UP001605261"/>
    </source>
</evidence>
<protein>
    <recommendedName>
        <fullName evidence="3">Abi-like protein</fullName>
    </recommendedName>
</protein>
<reference evidence="1 2" key="1">
    <citation type="submission" date="2024-09" db="EMBL/GenBank/DDBJ databases">
        <authorList>
            <consortium name="All-Russian atlas of soil microorganisms"/>
            <consortium name="as a basis for the search for new antimicrobial producers and enzymes with unique properties"/>
            <person name="Sokolova E.A."/>
            <person name="Voronina E.N."/>
        </authorList>
    </citation>
    <scope>NUCLEOTIDE SEQUENCE [LARGE SCALE GENOMIC DNA]</scope>
    <source>
        <strain evidence="1 2">AF-22b-331.1</strain>
    </source>
</reference>
<proteinExistence type="predicted"/>
<evidence type="ECO:0000313" key="1">
    <source>
        <dbReference type="EMBL" id="MFG6111720.1"/>
    </source>
</evidence>
<keyword evidence="2" id="KW-1185">Reference proteome</keyword>
<name>A0ABW7D3C2_9GAMM</name>
<organism evidence="1 2">
    <name type="scientific">Stenotrophomonas nematodicola</name>
    <dbReference type="NCBI Taxonomy" id="2656746"/>
    <lineage>
        <taxon>Bacteria</taxon>
        <taxon>Pseudomonadati</taxon>
        <taxon>Pseudomonadota</taxon>
        <taxon>Gammaproteobacteria</taxon>
        <taxon>Lysobacterales</taxon>
        <taxon>Lysobacteraceae</taxon>
        <taxon>Stenotrophomonas</taxon>
    </lineage>
</organism>
<sequence length="220" mass="25031">MTMQIEDAVKRALSADRMGTYENAVARLDTRSTPLELYLWNARISAAFLVPLHIGEVVIRNAVSDALTRIHGPRWPWVQGFADSLPSPSSGYNPRRELQRATTRCSHGTAQVVSTLSFVFWQKMFTQRFDVRVWSRCMGTVLPGASEAAPRHVTRARIHNDLEQIRRLRNRIAHHEPIFARALDEDFAAIQRLVALRCTRTADWMAGHQAVTPLLRNRPP</sequence>
<dbReference type="Proteomes" id="UP001605261">
    <property type="component" value="Unassembled WGS sequence"/>
</dbReference>